<dbReference type="InterPro" id="IPR050733">
    <property type="entry name" value="Vitellogenin/Apolipophorin"/>
</dbReference>
<dbReference type="VEuPathDB" id="VectorBase:ISCP_038544"/>
<comment type="similarity">
    <text evidence="2">Belongs to the glycosyltransferase 92 family.</text>
</comment>
<feature type="signal peptide" evidence="11">
    <location>
        <begin position="1"/>
        <end position="19"/>
    </location>
</feature>
<dbReference type="VEuPathDB" id="VectorBase:ISCW002621"/>
<evidence type="ECO:0007829" key="16">
    <source>
        <dbReference type="PeptideAtlas" id="B7PDP4"/>
    </source>
</evidence>
<keyword evidence="3" id="KW-0328">Glycosyltransferase</keyword>
<evidence type="ECO:0000313" key="15">
    <source>
        <dbReference type="Proteomes" id="UP000001555"/>
    </source>
</evidence>
<dbReference type="PANTHER" id="PTHR23345">
    <property type="entry name" value="VITELLOGENIN-RELATED"/>
    <property type="match status" value="1"/>
</dbReference>
<dbReference type="GO" id="GO:0045735">
    <property type="term" value="F:nutrient reservoir activity"/>
    <property type="evidence" value="ECO:0007669"/>
    <property type="project" value="UniProtKB-KW"/>
</dbReference>
<dbReference type="GO" id="GO:0016020">
    <property type="term" value="C:membrane"/>
    <property type="evidence" value="ECO:0007669"/>
    <property type="project" value="UniProtKB-SubCell"/>
</dbReference>
<dbReference type="InterPro" id="IPR015816">
    <property type="entry name" value="Vitellinogen_b-sht_N"/>
</dbReference>
<dbReference type="PaxDb" id="6945-B7PDP4"/>
<dbReference type="HOGENOM" id="CLU_269391_0_0_1"/>
<keyword evidence="15" id="KW-1185">Reference proteome</keyword>
<dbReference type="SMART" id="SM00638">
    <property type="entry name" value="LPD_N"/>
    <property type="match status" value="1"/>
</dbReference>
<evidence type="ECO:0000256" key="3">
    <source>
        <dbReference type="ARBA" id="ARBA00022676"/>
    </source>
</evidence>
<dbReference type="EMBL" id="ABJB010900081">
    <property type="status" value="NOT_ANNOTATED_CDS"/>
    <property type="molecule type" value="Genomic_DNA"/>
</dbReference>
<evidence type="ECO:0000256" key="2">
    <source>
        <dbReference type="ARBA" id="ARBA00007647"/>
    </source>
</evidence>
<gene>
    <name evidence="13" type="ORF">IscW_ISCW002621</name>
</gene>
<evidence type="ECO:0000313" key="13">
    <source>
        <dbReference type="EMBL" id="EEC04716.1"/>
    </source>
</evidence>
<evidence type="ECO:0000256" key="7">
    <source>
        <dbReference type="ARBA" id="ARBA00023136"/>
    </source>
</evidence>
<dbReference type="Pfam" id="PF01697">
    <property type="entry name" value="Glyco_transf_92"/>
    <property type="match status" value="1"/>
</dbReference>
<evidence type="ECO:0000313" key="14">
    <source>
        <dbReference type="EnsemblMetazoa" id="ISCW002621-PA"/>
    </source>
</evidence>
<dbReference type="InterPro" id="IPR015819">
    <property type="entry name" value="Lipid_transp_b-sht_shell"/>
</dbReference>
<keyword evidence="6" id="KW-0758">Storage protein</keyword>
<keyword evidence="4" id="KW-0808">Transferase</keyword>
<dbReference type="VEuPathDB" id="VectorBase:ISCI002621"/>
<keyword evidence="7" id="KW-0472">Membrane</keyword>
<dbReference type="AlphaFoldDB" id="B7PDP4"/>
<evidence type="ECO:0000256" key="1">
    <source>
        <dbReference type="ARBA" id="ARBA00004370"/>
    </source>
</evidence>
<dbReference type="Gene3D" id="2.30.230.10">
    <property type="entry name" value="Lipovitellin, beta-sheet shell regions, chain A"/>
    <property type="match status" value="1"/>
</dbReference>
<evidence type="ECO:0000259" key="12">
    <source>
        <dbReference type="PROSITE" id="PS51211"/>
    </source>
</evidence>
<proteinExistence type="evidence at protein level"/>
<dbReference type="InterPro" id="IPR015255">
    <property type="entry name" value="Vitellinogen_open_b-sht"/>
</dbReference>
<dbReference type="Pfam" id="PF09172">
    <property type="entry name" value="Vit_open_b-sht"/>
    <property type="match status" value="1"/>
</dbReference>
<dbReference type="SUPFAM" id="SSF56968">
    <property type="entry name" value="Lipovitellin-phosvitin complex, beta-sheet shell regions"/>
    <property type="match status" value="2"/>
</dbReference>
<keyword evidence="5 11" id="KW-0732">Signal</keyword>
<dbReference type="EnsemblMetazoa" id="ISCW002621-RA">
    <property type="protein sequence ID" value="ISCW002621-PA"/>
    <property type="gene ID" value="ISCW002621"/>
</dbReference>
<dbReference type="GO" id="GO:0005319">
    <property type="term" value="F:lipid transporter activity"/>
    <property type="evidence" value="ECO:0000318"/>
    <property type="project" value="GO_Central"/>
</dbReference>
<evidence type="ECO:0000256" key="9">
    <source>
        <dbReference type="ARBA" id="ARBA00023180"/>
    </source>
</evidence>
<keyword evidence="9" id="KW-0325">Glycoprotein</keyword>
<dbReference type="EMBL" id="ABJB010974120">
    <property type="status" value="NOT_ANNOTATED_CDS"/>
    <property type="molecule type" value="Genomic_DNA"/>
</dbReference>
<dbReference type="EMBL" id="DS690902">
    <property type="protein sequence ID" value="EEC04716.1"/>
    <property type="molecule type" value="Genomic_DNA"/>
</dbReference>
<organism>
    <name type="scientific">Ixodes scapularis</name>
    <name type="common">Black-legged tick</name>
    <name type="synonym">Deer tick</name>
    <dbReference type="NCBI Taxonomy" id="6945"/>
    <lineage>
        <taxon>Eukaryota</taxon>
        <taxon>Metazoa</taxon>
        <taxon>Ecdysozoa</taxon>
        <taxon>Arthropoda</taxon>
        <taxon>Chelicerata</taxon>
        <taxon>Arachnida</taxon>
        <taxon>Acari</taxon>
        <taxon>Parasitiformes</taxon>
        <taxon>Ixodida</taxon>
        <taxon>Ixodoidea</taxon>
        <taxon>Ixodidae</taxon>
        <taxon>Ixodinae</taxon>
        <taxon>Ixodes</taxon>
    </lineage>
</organism>
<dbReference type="Pfam" id="PF01347">
    <property type="entry name" value="Vitellogenin_N"/>
    <property type="match status" value="1"/>
</dbReference>
<evidence type="ECO:0000256" key="6">
    <source>
        <dbReference type="ARBA" id="ARBA00022761"/>
    </source>
</evidence>
<evidence type="ECO:0000256" key="4">
    <source>
        <dbReference type="ARBA" id="ARBA00022679"/>
    </source>
</evidence>
<keyword evidence="8" id="KW-1015">Disulfide bond</keyword>
<evidence type="ECO:0000256" key="11">
    <source>
        <dbReference type="SAM" id="SignalP"/>
    </source>
</evidence>
<dbReference type="OrthoDB" id="6433308at2759"/>
<accession>B7PDP4</accession>
<name>B7PDP4_IXOSC</name>
<dbReference type="PROSITE" id="PS51211">
    <property type="entry name" value="VITELLOGENIN"/>
    <property type="match status" value="1"/>
</dbReference>
<sequence>MKKYTQLALIVICIVSVLALLVCERRYANMKVILEVMDVFETKDSAVKCERQIEALRKSHFGSLSSTTPAIFPVWKEVLGGAFSVYSAFWDCESEQNASRVVIAFENSLPPELRCFIWFDHRHHVEADSVDVQVLDVQGTSSTAVLECLVRNVSLEPLGVSFSTADRSVMSHIISLQPTSGNATSNFSVCVPPLASSVTPLALAEFSIYHRHIGVEDFVFFDGDALPNAKRLLAAVPATTYATLTILPWNVPAKFVDVAESARIADCLLRTKRRSRNTVFLDTNQFVSLYQAKDLNQLSRGLNTLVDADAVDQVTLFHTHYFCDEFSDDVVASSLDIKFVTQRKVRYHRVSEKHSVFLVKPGFSKAIVAALRNPNHPVEGNVLVPERSAVVNVYRECRSLFPTCLRFYGLLKTPFSSMELGGVSVGLLLALAENILAAGRWYFYDYNIVAEASAVGSTDDTGDMKLACRVKRCVFSSGGGPPRDKQFWIQDEDLLELTRDPVVVTLSDGVITNLEVSSAEPEHLLNIKRALVSAFVLKRSHLLQGADTQRTDIHGTCPWKMVPGSEAGTAHSSKDMLYCSYPERADWHLSPWAVMWNLHWIQYLINSTVDCDYAASEGMTHLKSLRCHERHAIKLESTHDTTTAVQTNIVYTLTLDSEGALEQSLDDFSSLLELVPAGIEYKHLATPDPSLSTLDGSQLERLNKATFSKLEELVQTAETEVQLFTIPLFHEFVELLRSHRDLSLAMSFLQDALIQSNNFPTLRAFRHLVTHGHVSDAYLPLAFHSWSFLRINDPRYMDEVFEICKSTDQTMCWLLLGRMMKKHKENYVVGSATIGNAGMAAQSVYPNITGQLLNCAQNHENPGPVAVFAIEALREFHLNYDTLSALKTILSDLKKPLELRVAVYKLLTREPDRWKFGKMIQNSLEGEEVTSNLMDYIVSDFLDWMPTEARASLVMLANGTTERHFQDVIPGEKFYKALRHTVLSNRKHRRSNRRTFERRVELPFLPPELKDFAVKAVSDQVYGGWKNLISDLSSNISLQLFGNEFRFADVSVFFKELDHVIMNFGKLEGGQWKVDWDAIEEIVSLQLGAGSMPRGPLARFPKLRAGLKKILEVLPPIANLPLAPVASLNMFGSDLLFASYGEILAGLMTSLVPQAPLPQLLKKGVRFDLTRTIRIIEGHHQVPTLIGLPLNWTTSATLVTSVRSGAKLAEDAVP</sequence>
<dbReference type="GO" id="GO:0016757">
    <property type="term" value="F:glycosyltransferase activity"/>
    <property type="evidence" value="ECO:0007669"/>
    <property type="project" value="UniProtKB-KW"/>
</dbReference>
<dbReference type="InParanoid" id="B7PDP4"/>
<dbReference type="SUPFAM" id="SSF48431">
    <property type="entry name" value="Lipovitellin-phosvitin complex, superhelical domain"/>
    <property type="match status" value="1"/>
</dbReference>
<comment type="subcellular location">
    <subcellularLocation>
        <location evidence="1">Membrane</location>
    </subcellularLocation>
</comment>
<feature type="chain" id="PRO_5014567984" description="Vitellogenin domain-containing protein" evidence="11">
    <location>
        <begin position="20"/>
        <end position="1214"/>
    </location>
</feature>
<protein>
    <recommendedName>
        <fullName evidence="12">Vitellogenin domain-containing protein</fullName>
    </recommendedName>
</protein>
<reference evidence="13 15" key="1">
    <citation type="submission" date="2008-03" db="EMBL/GenBank/DDBJ databases">
        <title>Annotation of Ixodes scapularis.</title>
        <authorList>
            <consortium name="Ixodes scapularis Genome Project Consortium"/>
            <person name="Caler E."/>
            <person name="Hannick L.I."/>
            <person name="Bidwell S."/>
            <person name="Joardar V."/>
            <person name="Thiagarajan M."/>
            <person name="Amedeo P."/>
            <person name="Galinsky K.J."/>
            <person name="Schobel S."/>
            <person name="Inman J."/>
            <person name="Hostetler J."/>
            <person name="Miller J."/>
            <person name="Hammond M."/>
            <person name="Megy K."/>
            <person name="Lawson D."/>
            <person name="Kodira C."/>
            <person name="Sutton G."/>
            <person name="Meyer J."/>
            <person name="Hill C.A."/>
            <person name="Birren B."/>
            <person name="Nene V."/>
            <person name="Collins F."/>
            <person name="Alarcon-Chaidez F."/>
            <person name="Wikel S."/>
            <person name="Strausberg R."/>
        </authorList>
    </citation>
    <scope>NUCLEOTIDE SEQUENCE [LARGE SCALE GENOMIC DNA]</scope>
    <source>
        <strain evidence="15">Wikel</strain>
        <strain evidence="13">Wikel colony</strain>
    </source>
</reference>
<dbReference type="PANTHER" id="PTHR23345:SF15">
    <property type="entry name" value="VITELLOGENIN 1-RELATED"/>
    <property type="match status" value="1"/>
</dbReference>
<feature type="domain" description="Vitellogenin" evidence="12">
    <location>
        <begin position="436"/>
        <end position="1057"/>
    </location>
</feature>
<dbReference type="Proteomes" id="UP000001555">
    <property type="component" value="Unassembled WGS sequence"/>
</dbReference>
<evidence type="ECO:0000256" key="8">
    <source>
        <dbReference type="ARBA" id="ARBA00023157"/>
    </source>
</evidence>
<dbReference type="VEuPathDB" id="VectorBase:ISCP_027138"/>
<dbReference type="InterPro" id="IPR001747">
    <property type="entry name" value="Vitellogenin_N"/>
</dbReference>
<reference evidence="14" key="2">
    <citation type="submission" date="2020-05" db="UniProtKB">
        <authorList>
            <consortium name="EnsemblMetazoa"/>
        </authorList>
    </citation>
    <scope>IDENTIFICATION</scope>
    <source>
        <strain evidence="14">wikel</strain>
    </source>
</reference>
<dbReference type="InterPro" id="IPR011030">
    <property type="entry name" value="Lipovitellin_superhlx_dom"/>
</dbReference>
<evidence type="ECO:0000256" key="5">
    <source>
        <dbReference type="ARBA" id="ARBA00022729"/>
    </source>
</evidence>
<dbReference type="InterPro" id="IPR008166">
    <property type="entry name" value="Glyco_transf_92"/>
</dbReference>
<comment type="caution">
    <text evidence="10">Lacks conserved residue(s) required for the propagation of feature annotation.</text>
</comment>
<evidence type="ECO:0000256" key="10">
    <source>
        <dbReference type="PROSITE-ProRule" id="PRU00557"/>
    </source>
</evidence>
<dbReference type="Gene3D" id="1.25.10.20">
    <property type="entry name" value="Vitellinogen, superhelical"/>
    <property type="match status" value="2"/>
</dbReference>
<keyword evidence="16" id="KW-1267">Proteomics identification</keyword>